<evidence type="ECO:0000256" key="1">
    <source>
        <dbReference type="SAM" id="SignalP"/>
    </source>
</evidence>
<gene>
    <name evidence="2" type="ORF">PUN28_001597</name>
</gene>
<evidence type="ECO:0000313" key="2">
    <source>
        <dbReference type="EMBL" id="KAL0129430.1"/>
    </source>
</evidence>
<feature type="chain" id="PRO_5043475394" evidence="1">
    <location>
        <begin position="17"/>
        <end position="103"/>
    </location>
</feature>
<keyword evidence="3" id="KW-1185">Reference proteome</keyword>
<name>A0AAW2GQB3_9HYME</name>
<comment type="caution">
    <text evidence="2">The sequence shown here is derived from an EMBL/GenBank/DDBJ whole genome shotgun (WGS) entry which is preliminary data.</text>
</comment>
<reference evidence="2 3" key="1">
    <citation type="submission" date="2023-03" db="EMBL/GenBank/DDBJ databases">
        <title>High recombination rates correlate with genetic variation in Cardiocondyla obscurior ants.</title>
        <authorList>
            <person name="Errbii M."/>
        </authorList>
    </citation>
    <scope>NUCLEOTIDE SEQUENCE [LARGE SCALE GENOMIC DNA]</scope>
    <source>
        <strain evidence="2">Alpha-2009</strain>
        <tissue evidence="2">Whole body</tissue>
    </source>
</reference>
<feature type="signal peptide" evidence="1">
    <location>
        <begin position="1"/>
        <end position="16"/>
    </location>
</feature>
<dbReference type="EMBL" id="JADYXP020000002">
    <property type="protein sequence ID" value="KAL0129430.1"/>
    <property type="molecule type" value="Genomic_DNA"/>
</dbReference>
<organism evidence="2 3">
    <name type="scientific">Cardiocondyla obscurior</name>
    <dbReference type="NCBI Taxonomy" id="286306"/>
    <lineage>
        <taxon>Eukaryota</taxon>
        <taxon>Metazoa</taxon>
        <taxon>Ecdysozoa</taxon>
        <taxon>Arthropoda</taxon>
        <taxon>Hexapoda</taxon>
        <taxon>Insecta</taxon>
        <taxon>Pterygota</taxon>
        <taxon>Neoptera</taxon>
        <taxon>Endopterygota</taxon>
        <taxon>Hymenoptera</taxon>
        <taxon>Apocrita</taxon>
        <taxon>Aculeata</taxon>
        <taxon>Formicoidea</taxon>
        <taxon>Formicidae</taxon>
        <taxon>Myrmicinae</taxon>
        <taxon>Cardiocondyla</taxon>
    </lineage>
</organism>
<proteinExistence type="predicted"/>
<sequence>MSLLAWLLLTRTDEWAESSARLLSAWIPGCSRCCCDQWNNYSVSAEMVAVDHYLYAGAVVGFNRILGTYFVRGDWVWSIGEGDVYGASLWKLLRKQYMRGEVG</sequence>
<dbReference type="AlphaFoldDB" id="A0AAW2GQB3"/>
<accession>A0AAW2GQB3</accession>
<keyword evidence="1" id="KW-0732">Signal</keyword>
<evidence type="ECO:0000313" key="3">
    <source>
        <dbReference type="Proteomes" id="UP001430953"/>
    </source>
</evidence>
<protein>
    <submittedName>
        <fullName evidence="2">Uncharacterized protein</fullName>
    </submittedName>
</protein>
<dbReference type="Proteomes" id="UP001430953">
    <property type="component" value="Unassembled WGS sequence"/>
</dbReference>